<keyword evidence="3" id="KW-1185">Reference proteome</keyword>
<sequence length="254" mass="28325">MDNLRQSFGKFLFPAFLIAVGIVMIITSLVMDQNASFILGSTCILLVGIVSLMYSLDKITKQIQGFLTIGLVLITGLLVWKDIDSVQEDIRFADRKKEVYAQVIQRLKDLREVQLTHKKVNGTFIAEMDSLMDFLENGKLPIIKAIGSVPDTLTEEQALEMGIIVRDTIMVSVLENLFLNPDTRKDRKFTFVKDSLPYAPVSGVPFWMNAGTIESGGVNTPVFEIKDMKPFDKFDTLKVGSMNEASTSGNWSGE</sequence>
<accession>A0A5C6VDJ1</accession>
<dbReference type="Proteomes" id="UP000321168">
    <property type="component" value="Unassembled WGS sequence"/>
</dbReference>
<feature type="transmembrane region" description="Helical" evidence="1">
    <location>
        <begin position="12"/>
        <end position="31"/>
    </location>
</feature>
<keyword evidence="1" id="KW-0472">Membrane</keyword>
<evidence type="ECO:0000256" key="1">
    <source>
        <dbReference type="SAM" id="Phobius"/>
    </source>
</evidence>
<feature type="transmembrane region" description="Helical" evidence="1">
    <location>
        <begin position="63"/>
        <end position="80"/>
    </location>
</feature>
<evidence type="ECO:0000313" key="3">
    <source>
        <dbReference type="Proteomes" id="UP000321168"/>
    </source>
</evidence>
<dbReference type="OrthoDB" id="1466422at2"/>
<dbReference type="EMBL" id="VORB01000003">
    <property type="protein sequence ID" value="TXC81755.1"/>
    <property type="molecule type" value="Genomic_DNA"/>
</dbReference>
<keyword evidence="1" id="KW-1133">Transmembrane helix</keyword>
<protein>
    <submittedName>
        <fullName evidence="2">Uncharacterized protein</fullName>
    </submittedName>
</protein>
<dbReference type="RefSeq" id="WP_147013771.1">
    <property type="nucleotide sequence ID" value="NZ_VORB01000003.1"/>
</dbReference>
<proteinExistence type="predicted"/>
<feature type="transmembrane region" description="Helical" evidence="1">
    <location>
        <begin position="37"/>
        <end position="56"/>
    </location>
</feature>
<organism evidence="2 3">
    <name type="scientific">Luteibaculum oceani</name>
    <dbReference type="NCBI Taxonomy" id="1294296"/>
    <lineage>
        <taxon>Bacteria</taxon>
        <taxon>Pseudomonadati</taxon>
        <taxon>Bacteroidota</taxon>
        <taxon>Flavobacteriia</taxon>
        <taxon>Flavobacteriales</taxon>
        <taxon>Luteibaculaceae</taxon>
        <taxon>Luteibaculum</taxon>
    </lineage>
</organism>
<reference evidence="2 3" key="1">
    <citation type="submission" date="2019-08" db="EMBL/GenBank/DDBJ databases">
        <title>Genome of Luteibaculum oceani JCM 18817.</title>
        <authorList>
            <person name="Bowman J.P."/>
        </authorList>
    </citation>
    <scope>NUCLEOTIDE SEQUENCE [LARGE SCALE GENOMIC DNA]</scope>
    <source>
        <strain evidence="2 3">JCM 18817</strain>
    </source>
</reference>
<evidence type="ECO:0000313" key="2">
    <source>
        <dbReference type="EMBL" id="TXC81755.1"/>
    </source>
</evidence>
<keyword evidence="1" id="KW-0812">Transmembrane</keyword>
<name>A0A5C6VDJ1_9FLAO</name>
<dbReference type="AlphaFoldDB" id="A0A5C6VDJ1"/>
<comment type="caution">
    <text evidence="2">The sequence shown here is derived from an EMBL/GenBank/DDBJ whole genome shotgun (WGS) entry which is preliminary data.</text>
</comment>
<gene>
    <name evidence="2" type="ORF">FRX97_04360</name>
</gene>